<dbReference type="AlphaFoldDB" id="C5KS33"/>
<dbReference type="Proteomes" id="UP000007800">
    <property type="component" value="Unassembled WGS sequence"/>
</dbReference>
<keyword evidence="1" id="KW-0472">Membrane</keyword>
<name>C5KS33_PERM5</name>
<dbReference type="GeneID" id="9058759"/>
<keyword evidence="1" id="KW-0812">Transmembrane</keyword>
<dbReference type="InParanoid" id="C5KS33"/>
<organism evidence="3">
    <name type="scientific">Perkinsus marinus (strain ATCC 50983 / TXsc)</name>
    <dbReference type="NCBI Taxonomy" id="423536"/>
    <lineage>
        <taxon>Eukaryota</taxon>
        <taxon>Sar</taxon>
        <taxon>Alveolata</taxon>
        <taxon>Perkinsozoa</taxon>
        <taxon>Perkinsea</taxon>
        <taxon>Perkinsida</taxon>
        <taxon>Perkinsidae</taxon>
        <taxon>Perkinsus</taxon>
    </lineage>
</organism>
<protein>
    <submittedName>
        <fullName evidence="2">Uncharacterized protein</fullName>
    </submittedName>
</protein>
<keyword evidence="3" id="KW-1185">Reference proteome</keyword>
<evidence type="ECO:0000313" key="3">
    <source>
        <dbReference type="Proteomes" id="UP000007800"/>
    </source>
</evidence>
<evidence type="ECO:0000313" key="2">
    <source>
        <dbReference type="EMBL" id="EER12724.1"/>
    </source>
</evidence>
<reference evidence="2 3" key="1">
    <citation type="submission" date="2008-07" db="EMBL/GenBank/DDBJ databases">
        <authorList>
            <person name="El-Sayed N."/>
            <person name="Caler E."/>
            <person name="Inman J."/>
            <person name="Amedeo P."/>
            <person name="Hass B."/>
            <person name="Wortman J."/>
        </authorList>
    </citation>
    <scope>NUCLEOTIDE SEQUENCE [LARGE SCALE GENOMIC DNA]</scope>
    <source>
        <strain evidence="3">ATCC 50983 / TXsc</strain>
    </source>
</reference>
<feature type="transmembrane region" description="Helical" evidence="1">
    <location>
        <begin position="21"/>
        <end position="44"/>
    </location>
</feature>
<dbReference type="RefSeq" id="XP_002780929.1">
    <property type="nucleotide sequence ID" value="XM_002780883.1"/>
</dbReference>
<sequence>MSALFSKVWSTSRIGTSEHTLYGNIQASQIMMVVLSVLGMSTVFEMDYALKPGWSPFSDLFHPDTYREAE</sequence>
<proteinExistence type="predicted"/>
<dbReference type="EMBL" id="GG675955">
    <property type="protein sequence ID" value="EER12724.1"/>
    <property type="molecule type" value="Genomic_DNA"/>
</dbReference>
<gene>
    <name evidence="2" type="ORF">Pmar_PMAR025357</name>
</gene>
<accession>C5KS33</accession>
<keyword evidence="1" id="KW-1133">Transmembrane helix</keyword>
<evidence type="ECO:0000256" key="1">
    <source>
        <dbReference type="SAM" id="Phobius"/>
    </source>
</evidence>